<dbReference type="SMART" id="SM00225">
    <property type="entry name" value="BTB"/>
    <property type="match status" value="1"/>
</dbReference>
<dbReference type="Pfam" id="PF08005">
    <property type="entry name" value="PHR"/>
    <property type="match status" value="2"/>
</dbReference>
<evidence type="ECO:0000259" key="3">
    <source>
        <dbReference type="PROSITE" id="PS50097"/>
    </source>
</evidence>
<dbReference type="GO" id="GO:0005829">
    <property type="term" value="C:cytosol"/>
    <property type="evidence" value="ECO:0007669"/>
    <property type="project" value="TreeGrafter"/>
</dbReference>
<proteinExistence type="predicted"/>
<dbReference type="PANTHER" id="PTHR45774">
    <property type="entry name" value="BTB/POZ DOMAIN-CONTAINING"/>
    <property type="match status" value="1"/>
</dbReference>
<dbReference type="Gene3D" id="2.60.120.820">
    <property type="entry name" value="PHR domain"/>
    <property type="match status" value="1"/>
</dbReference>
<dbReference type="Pfam" id="PF00651">
    <property type="entry name" value="BTB"/>
    <property type="match status" value="1"/>
</dbReference>
<feature type="domain" description="BTB" evidence="3">
    <location>
        <begin position="109"/>
        <end position="178"/>
    </location>
</feature>
<dbReference type="AlphaFoldDB" id="A0A0M3JV60"/>
<keyword evidence="2" id="KW-0963">Cytoplasm</keyword>
<sequence>LSGFSNSLRICSDAGGTNQQVITDNLEVSKTISPFVNNGAGASGSSSINNIGGCRRDRSGAGNSTVIPVGGTLSRPIRKKRPPVYVTDSDFKATVRERVASMYLNDWLADVVFIVGSEEDRERIPAHSYVLSIASRIFSAMFHGGFEKKTEIEIPDVEPIAFKILLKYLYTDEVEIKAEYALCLLYAAKKYFIHYLTRAVVTFLEANLSADNVCLLLSQVTLFEEQELIKRCWELVDANAECVLRSKGFVDIDYQLFEQIISRETLIIHERTVFEASVEWAKAECVRRNLELNAMNIRHMLSDAFYHIRFPVMTINEFANCVVKSELLSCQETNNIFLHFAAEEKPRLQFPVEPRNGLPLQICSRFHTVLQGTNQWRYRGRCDSIQFIVDRRIFVAGYGLYGSSSGQSRYSVRKFVKMELKKGHEVLATMQGPLYSSGFPEPQPLLFNHPVQVGLAMYFIDPDIQYTASVTMEGQLSHFGQEVSEYALCLGYQSLEGMSEVVVEINYHGRRSSMNTASGAGSKQDGDEVVNFFFTPSADSKNGTGVQGGQIPQILFYP</sequence>
<dbReference type="Gene3D" id="1.25.40.420">
    <property type="match status" value="1"/>
</dbReference>
<dbReference type="WBParaSite" id="ASIM_0001210101-mRNA-1">
    <property type="protein sequence ID" value="ASIM_0001210101-mRNA-1"/>
    <property type="gene ID" value="ASIM_0001210101"/>
</dbReference>
<evidence type="ECO:0000313" key="4">
    <source>
        <dbReference type="WBParaSite" id="ASIM_0001210101-mRNA-1"/>
    </source>
</evidence>
<dbReference type="InterPro" id="IPR011705">
    <property type="entry name" value="BACK"/>
</dbReference>
<dbReference type="Pfam" id="PF07707">
    <property type="entry name" value="BACK"/>
    <property type="match status" value="1"/>
</dbReference>
<dbReference type="PROSITE" id="PS50097">
    <property type="entry name" value="BTB"/>
    <property type="match status" value="1"/>
</dbReference>
<organism evidence="4">
    <name type="scientific">Anisakis simplex</name>
    <name type="common">Herring worm</name>
    <dbReference type="NCBI Taxonomy" id="6269"/>
    <lineage>
        <taxon>Eukaryota</taxon>
        <taxon>Metazoa</taxon>
        <taxon>Ecdysozoa</taxon>
        <taxon>Nematoda</taxon>
        <taxon>Chromadorea</taxon>
        <taxon>Rhabditida</taxon>
        <taxon>Spirurina</taxon>
        <taxon>Ascaridomorpha</taxon>
        <taxon>Ascaridoidea</taxon>
        <taxon>Anisakidae</taxon>
        <taxon>Anisakis</taxon>
        <taxon>Anisakis simplex complex</taxon>
    </lineage>
</organism>
<reference evidence="4" key="1">
    <citation type="submission" date="2017-02" db="UniProtKB">
        <authorList>
            <consortium name="WormBaseParasite"/>
        </authorList>
    </citation>
    <scope>IDENTIFICATION</scope>
</reference>
<dbReference type="InterPro" id="IPR011333">
    <property type="entry name" value="SKP1/BTB/POZ_sf"/>
</dbReference>
<name>A0A0M3JV60_ANISI</name>
<dbReference type="InterPro" id="IPR000210">
    <property type="entry name" value="BTB/POZ_dom"/>
</dbReference>
<dbReference type="PANTHER" id="PTHR45774:SF4">
    <property type="entry name" value="AXUNDEAD, ISOFORM F"/>
    <property type="match status" value="1"/>
</dbReference>
<dbReference type="Gene3D" id="3.30.710.10">
    <property type="entry name" value="Potassium Channel Kv1.1, Chain A"/>
    <property type="match status" value="1"/>
</dbReference>
<dbReference type="InterPro" id="IPR038648">
    <property type="entry name" value="PHR_sf"/>
</dbReference>
<evidence type="ECO:0000256" key="1">
    <source>
        <dbReference type="ARBA" id="ARBA00004496"/>
    </source>
</evidence>
<dbReference type="SMART" id="SM00875">
    <property type="entry name" value="BACK"/>
    <property type="match status" value="1"/>
</dbReference>
<evidence type="ECO:0000256" key="2">
    <source>
        <dbReference type="ARBA" id="ARBA00022490"/>
    </source>
</evidence>
<dbReference type="InterPro" id="IPR012983">
    <property type="entry name" value="PHR"/>
</dbReference>
<accession>A0A0M3JV60</accession>
<protein>
    <submittedName>
        <fullName evidence="4">BTB domain-containing protein</fullName>
    </submittedName>
</protein>
<dbReference type="SUPFAM" id="SSF54695">
    <property type="entry name" value="POZ domain"/>
    <property type="match status" value="1"/>
</dbReference>
<comment type="subcellular location">
    <subcellularLocation>
        <location evidence="1">Cytoplasm</location>
    </subcellularLocation>
</comment>
<dbReference type="GO" id="GO:0022008">
    <property type="term" value="P:neurogenesis"/>
    <property type="evidence" value="ECO:0007669"/>
    <property type="project" value="TreeGrafter"/>
</dbReference>